<feature type="transmembrane region" description="Helical" evidence="2">
    <location>
        <begin position="321"/>
        <end position="343"/>
    </location>
</feature>
<dbReference type="Gene3D" id="1.25.40.10">
    <property type="entry name" value="Tetratricopeptide repeat domain"/>
    <property type="match status" value="1"/>
</dbReference>
<dbReference type="InterPro" id="IPR006597">
    <property type="entry name" value="Sel1-like"/>
</dbReference>
<evidence type="ECO:0000313" key="3">
    <source>
        <dbReference type="EMBL" id="OBX78817.1"/>
    </source>
</evidence>
<dbReference type="AlphaFoldDB" id="A0A1B8QCF5"/>
<dbReference type="STRING" id="34059.A9308_06120"/>
<keyword evidence="2" id="KW-0472">Membrane</keyword>
<gene>
    <name evidence="3" type="ORF">A9308_06120</name>
</gene>
<sequence length="345" mass="37331">MKHAQAQSSPQPSDHAMQHTQPRHAFYNQTADRVANQPVVADLDNPLIDRDLSMPRHLVSQIAVPKAAPVYYRQYELPDFYQPATTERISATSSIVTNTARDATIHTVLPITVRPKPFAAPSNPLAQPPMLSQADIEHALANPKIHINLLKQSHSLVENRAAVQDSLSELAQDLATGILPEDGKDYTAYQNAVSAWQAQADDLHDPQTYAAISDYAVQGLPDALLRQALVIFRGNARLGIKADAQQAFALIEAAAKQGDIRAAKALSKLYFAGDGVTPDMAQGRFWLTQAADDGHKGAQAVLASMAAADGLKQTQQADDQYLQRLAIATAVLVTIALVVIVFVKV</sequence>
<feature type="compositionally biased region" description="Polar residues" evidence="1">
    <location>
        <begin position="1"/>
        <end position="12"/>
    </location>
</feature>
<comment type="caution">
    <text evidence="3">The sequence shown here is derived from an EMBL/GenBank/DDBJ whole genome shotgun (WGS) entry which is preliminary data.</text>
</comment>
<feature type="region of interest" description="Disordered" evidence="1">
    <location>
        <begin position="1"/>
        <end position="20"/>
    </location>
</feature>
<evidence type="ECO:0000256" key="1">
    <source>
        <dbReference type="SAM" id="MobiDB-lite"/>
    </source>
</evidence>
<dbReference type="SMART" id="SM00671">
    <property type="entry name" value="SEL1"/>
    <property type="match status" value="2"/>
</dbReference>
<keyword evidence="2" id="KW-1133">Transmembrane helix</keyword>
<dbReference type="InterPro" id="IPR011990">
    <property type="entry name" value="TPR-like_helical_dom_sf"/>
</dbReference>
<keyword evidence="2" id="KW-0812">Transmembrane</keyword>
<evidence type="ECO:0008006" key="5">
    <source>
        <dbReference type="Google" id="ProtNLM"/>
    </source>
</evidence>
<accession>A0A1B8QCF5</accession>
<name>A0A1B8QCF5_9GAMM</name>
<protein>
    <recommendedName>
        <fullName evidence="5">Sel1 repeat</fullName>
    </recommendedName>
</protein>
<evidence type="ECO:0000256" key="2">
    <source>
        <dbReference type="SAM" id="Phobius"/>
    </source>
</evidence>
<evidence type="ECO:0000313" key="4">
    <source>
        <dbReference type="Proteomes" id="UP000092508"/>
    </source>
</evidence>
<organism evidence="3 4">
    <name type="scientific">Faucicola atlantae</name>
    <dbReference type="NCBI Taxonomy" id="34059"/>
    <lineage>
        <taxon>Bacteria</taxon>
        <taxon>Pseudomonadati</taxon>
        <taxon>Pseudomonadota</taxon>
        <taxon>Gammaproteobacteria</taxon>
        <taxon>Moraxellales</taxon>
        <taxon>Moraxellaceae</taxon>
        <taxon>Faucicola</taxon>
    </lineage>
</organism>
<dbReference type="Pfam" id="PF08238">
    <property type="entry name" value="Sel1"/>
    <property type="match status" value="2"/>
</dbReference>
<dbReference type="EMBL" id="LZMZ01000015">
    <property type="protein sequence ID" value="OBX78817.1"/>
    <property type="molecule type" value="Genomic_DNA"/>
</dbReference>
<dbReference type="OrthoDB" id="6429934at2"/>
<dbReference type="Proteomes" id="UP000092508">
    <property type="component" value="Unassembled WGS sequence"/>
</dbReference>
<proteinExistence type="predicted"/>
<reference evidence="3 4" key="1">
    <citation type="submission" date="2016-06" db="EMBL/GenBank/DDBJ databases">
        <title>Draft genome of Moraxella atlantae CCUG 66109.</title>
        <authorList>
            <person name="Salva-Serra F."/>
            <person name="Engstrom-Jakobsson H."/>
            <person name="Thorell K."/>
            <person name="Gonzales-Siles L."/>
            <person name="Karlsson R."/>
            <person name="Boulund F."/>
            <person name="Engstrand L."/>
            <person name="Kristiansson E."/>
            <person name="Moore E."/>
        </authorList>
    </citation>
    <scope>NUCLEOTIDE SEQUENCE [LARGE SCALE GENOMIC DNA]</scope>
    <source>
        <strain evidence="3 4">CCUG 66109</strain>
    </source>
</reference>
<dbReference type="RefSeq" id="WP_067236427.1">
    <property type="nucleotide sequence ID" value="NZ_LZMZ01000015.1"/>
</dbReference>
<dbReference type="SUPFAM" id="SSF81901">
    <property type="entry name" value="HCP-like"/>
    <property type="match status" value="1"/>
</dbReference>